<dbReference type="Gene3D" id="3.40.50.620">
    <property type="entry name" value="HUPs"/>
    <property type="match status" value="1"/>
</dbReference>
<dbReference type="AlphaFoldDB" id="A0A0B1P6U9"/>
<organism evidence="3 4">
    <name type="scientific">Uncinula necator</name>
    <name type="common">Grape powdery mildew</name>
    <dbReference type="NCBI Taxonomy" id="52586"/>
    <lineage>
        <taxon>Eukaryota</taxon>
        <taxon>Fungi</taxon>
        <taxon>Dikarya</taxon>
        <taxon>Ascomycota</taxon>
        <taxon>Pezizomycotina</taxon>
        <taxon>Leotiomycetes</taxon>
        <taxon>Erysiphales</taxon>
        <taxon>Erysiphaceae</taxon>
        <taxon>Erysiphe</taxon>
    </lineage>
</organism>
<comment type="caution">
    <text evidence="3">The sequence shown here is derived from an EMBL/GenBank/DDBJ whole genome shotgun (WGS) entry which is preliminary data.</text>
</comment>
<evidence type="ECO:0000259" key="2">
    <source>
        <dbReference type="Pfam" id="PF00582"/>
    </source>
</evidence>
<evidence type="ECO:0000313" key="4">
    <source>
        <dbReference type="Proteomes" id="UP000030854"/>
    </source>
</evidence>
<evidence type="ECO:0000256" key="1">
    <source>
        <dbReference type="SAM" id="MobiDB-lite"/>
    </source>
</evidence>
<dbReference type="STRING" id="52586.A0A0B1P6U9"/>
<dbReference type="InterPro" id="IPR006016">
    <property type="entry name" value="UspA"/>
</dbReference>
<dbReference type="Proteomes" id="UP000030854">
    <property type="component" value="Unassembled WGS sequence"/>
</dbReference>
<dbReference type="CDD" id="cd23659">
    <property type="entry name" value="USP_At3g01520-like"/>
    <property type="match status" value="1"/>
</dbReference>
<dbReference type="HOGENOM" id="CLU_018542_1_2_1"/>
<dbReference type="PANTHER" id="PTHR47815:SF1">
    <property type="entry name" value="UNIVERSAL STRESS PROTEIN A FAMILY PROTEIN C25B2.10"/>
    <property type="match status" value="1"/>
</dbReference>
<dbReference type="SUPFAM" id="SSF52402">
    <property type="entry name" value="Adenine nucleotide alpha hydrolases-like"/>
    <property type="match status" value="1"/>
</dbReference>
<evidence type="ECO:0000313" key="3">
    <source>
        <dbReference type="EMBL" id="KHJ34412.1"/>
    </source>
</evidence>
<name>A0A0B1P6U9_UNCNE</name>
<reference evidence="3 4" key="1">
    <citation type="journal article" date="2014" name="BMC Genomics">
        <title>Adaptive genomic structural variation in the grape powdery mildew pathogen, Erysiphe necator.</title>
        <authorList>
            <person name="Jones L."/>
            <person name="Riaz S."/>
            <person name="Morales-Cruz A."/>
            <person name="Amrine K.C."/>
            <person name="McGuire B."/>
            <person name="Gubler W.D."/>
            <person name="Walker M.A."/>
            <person name="Cantu D."/>
        </authorList>
    </citation>
    <scope>NUCLEOTIDE SEQUENCE [LARGE SCALE GENOMIC DNA]</scope>
    <source>
        <strain evidence="4">c</strain>
    </source>
</reference>
<accession>A0A0B1P6U9</accession>
<dbReference type="Pfam" id="PF00582">
    <property type="entry name" value="Usp"/>
    <property type="match status" value="1"/>
</dbReference>
<feature type="domain" description="UspA" evidence="2">
    <location>
        <begin position="116"/>
        <end position="255"/>
    </location>
</feature>
<dbReference type="EMBL" id="JNVN01000882">
    <property type="protein sequence ID" value="KHJ34412.1"/>
    <property type="molecule type" value="Genomic_DNA"/>
</dbReference>
<proteinExistence type="predicted"/>
<feature type="region of interest" description="Disordered" evidence="1">
    <location>
        <begin position="337"/>
        <end position="377"/>
    </location>
</feature>
<sequence length="515" mass="58855">MIDYCWHGKNYHSHRSALTSPRLNPIIENVKYDDCLLRTRYSSSTLCRSAVSFQSKLRKVQSQPRIRHLSSPPPEARFEHHVSFDTFASGEPTEKNTLAFTLNVKHKGYQFKKRSRTFMVGVGENEYSDIALQWMLEELVDDGDEIICVHVIDKDSKVVSDRNMEKREYQTEAKELLQRIQVRNDDNRAIGIVLEFVAGKLHATFQRMIQLYEPAMLIVGTKGRSLGGLQGLMSNRNSFSKWCLQYSPIPVVVVRPTSKRIKKKRKRDADPARQDYIRILRESGIEGHETDTDSQCGNWEISNNPENEANAVAAALGFSGYNPFLKPTQVEEIKSLARAKPDHNVKSAHRTRPSQDSSTSDLEQTLKLSPDTQNGHIEELKLEDNTKNMAACPSTENGQVAAAIRFEKVKYNMFSPKKAYKFHMAFETLETSSESQVVSVNEQDKNETETEFEVIPGKFLLNESEIHLSEHEKKLEELEIKDFLIARENTFLAAQIARNFSMDDCIFNDDNNVIK</sequence>
<keyword evidence="4" id="KW-1185">Reference proteome</keyword>
<gene>
    <name evidence="3" type="ORF">EV44_g4542</name>
</gene>
<feature type="compositionally biased region" description="Polar residues" evidence="1">
    <location>
        <begin position="354"/>
        <end position="375"/>
    </location>
</feature>
<dbReference type="InterPro" id="IPR014729">
    <property type="entry name" value="Rossmann-like_a/b/a_fold"/>
</dbReference>
<dbReference type="PANTHER" id="PTHR47815">
    <property type="entry name" value="UNIVERSAL STRESS PROTEIN A FAMILY PROTEIN C25B2.10"/>
    <property type="match status" value="1"/>
</dbReference>
<protein>
    <submittedName>
        <fullName evidence="3">Putative universal stress protein</fullName>
    </submittedName>
</protein>